<name>A0A0D0E9C9_9AGAM</name>
<dbReference type="AlphaFoldDB" id="A0A0D0E9C9"/>
<dbReference type="EMBL" id="KN824864">
    <property type="protein sequence ID" value="KIK99299.1"/>
    <property type="molecule type" value="Genomic_DNA"/>
</dbReference>
<evidence type="ECO:0000313" key="1">
    <source>
        <dbReference type="EMBL" id="KIK99299.1"/>
    </source>
</evidence>
<reference evidence="2" key="2">
    <citation type="submission" date="2015-01" db="EMBL/GenBank/DDBJ databases">
        <title>Evolutionary Origins and Diversification of the Mycorrhizal Mutualists.</title>
        <authorList>
            <consortium name="DOE Joint Genome Institute"/>
            <consortium name="Mycorrhizal Genomics Consortium"/>
            <person name="Kohler A."/>
            <person name="Kuo A."/>
            <person name="Nagy L.G."/>
            <person name="Floudas D."/>
            <person name="Copeland A."/>
            <person name="Barry K.W."/>
            <person name="Cichocki N."/>
            <person name="Veneault-Fourrey C."/>
            <person name="LaButti K."/>
            <person name="Lindquist E.A."/>
            <person name="Lipzen A."/>
            <person name="Lundell T."/>
            <person name="Morin E."/>
            <person name="Murat C."/>
            <person name="Riley R."/>
            <person name="Ohm R."/>
            <person name="Sun H."/>
            <person name="Tunlid A."/>
            <person name="Henrissat B."/>
            <person name="Grigoriev I.V."/>
            <person name="Hibbett D.S."/>
            <person name="Martin F."/>
        </authorList>
    </citation>
    <scope>NUCLEOTIDE SEQUENCE [LARGE SCALE GENOMIC DNA]</scope>
    <source>
        <strain evidence="2">Ve08.2h10</strain>
    </source>
</reference>
<dbReference type="Proteomes" id="UP000054538">
    <property type="component" value="Unassembled WGS sequence"/>
</dbReference>
<reference evidence="1 2" key="1">
    <citation type="submission" date="2014-04" db="EMBL/GenBank/DDBJ databases">
        <authorList>
            <consortium name="DOE Joint Genome Institute"/>
            <person name="Kuo A."/>
            <person name="Kohler A."/>
            <person name="Jargeat P."/>
            <person name="Nagy L.G."/>
            <person name="Floudas D."/>
            <person name="Copeland A."/>
            <person name="Barry K.W."/>
            <person name="Cichocki N."/>
            <person name="Veneault-Fourrey C."/>
            <person name="LaButti K."/>
            <person name="Lindquist E.A."/>
            <person name="Lipzen A."/>
            <person name="Lundell T."/>
            <person name="Morin E."/>
            <person name="Murat C."/>
            <person name="Sun H."/>
            <person name="Tunlid A."/>
            <person name="Henrissat B."/>
            <person name="Grigoriev I.V."/>
            <person name="Hibbett D.S."/>
            <person name="Martin F."/>
            <person name="Nordberg H.P."/>
            <person name="Cantor M.N."/>
            <person name="Hua S.X."/>
        </authorList>
    </citation>
    <scope>NUCLEOTIDE SEQUENCE [LARGE SCALE GENOMIC DNA]</scope>
    <source>
        <strain evidence="1 2">Ve08.2h10</strain>
    </source>
</reference>
<evidence type="ECO:0000313" key="2">
    <source>
        <dbReference type="Proteomes" id="UP000054538"/>
    </source>
</evidence>
<proteinExistence type="predicted"/>
<keyword evidence="2" id="KW-1185">Reference proteome</keyword>
<accession>A0A0D0E9C9</accession>
<dbReference type="InParanoid" id="A0A0D0E9C9"/>
<organism evidence="1 2">
    <name type="scientific">Paxillus rubicundulus Ve08.2h10</name>
    <dbReference type="NCBI Taxonomy" id="930991"/>
    <lineage>
        <taxon>Eukaryota</taxon>
        <taxon>Fungi</taxon>
        <taxon>Dikarya</taxon>
        <taxon>Basidiomycota</taxon>
        <taxon>Agaricomycotina</taxon>
        <taxon>Agaricomycetes</taxon>
        <taxon>Agaricomycetidae</taxon>
        <taxon>Boletales</taxon>
        <taxon>Paxilineae</taxon>
        <taxon>Paxillaceae</taxon>
        <taxon>Paxillus</taxon>
    </lineage>
</organism>
<sequence>MKGRELNFSMKVVRLGHFGGRISWACQSLVMMASAPVAVGLCRNRASTWNHGITELYFPERCR</sequence>
<gene>
    <name evidence="1" type="ORF">PAXRUDRAFT_822922</name>
</gene>
<dbReference type="HOGENOM" id="CLU_2886478_0_0_1"/>
<protein>
    <submittedName>
        <fullName evidence="1">Uncharacterized protein</fullName>
    </submittedName>
</protein>